<dbReference type="GO" id="GO:0005886">
    <property type="term" value="C:plasma membrane"/>
    <property type="evidence" value="ECO:0007669"/>
    <property type="project" value="UniProtKB-SubCell"/>
</dbReference>
<evidence type="ECO:0000256" key="5">
    <source>
        <dbReference type="ARBA" id="ARBA00022692"/>
    </source>
</evidence>
<dbReference type="InterPro" id="IPR032675">
    <property type="entry name" value="LRR_dom_sf"/>
</dbReference>
<name>A0A5C7HNT9_9ROSI</name>
<evidence type="ECO:0000256" key="6">
    <source>
        <dbReference type="ARBA" id="ARBA00022729"/>
    </source>
</evidence>
<keyword evidence="11" id="KW-0325">Glycoprotein</keyword>
<proteinExistence type="inferred from homology"/>
<evidence type="ECO:0000256" key="7">
    <source>
        <dbReference type="ARBA" id="ARBA00022737"/>
    </source>
</evidence>
<dbReference type="PROSITE" id="PS51450">
    <property type="entry name" value="LRR"/>
    <property type="match status" value="2"/>
</dbReference>
<evidence type="ECO:0000313" key="16">
    <source>
        <dbReference type="Proteomes" id="UP000323000"/>
    </source>
</evidence>
<dbReference type="FunFam" id="3.80.10.10:FF:000041">
    <property type="entry name" value="LRR receptor-like serine/threonine-protein kinase ERECTA"/>
    <property type="match status" value="1"/>
</dbReference>
<dbReference type="Proteomes" id="UP000323000">
    <property type="component" value="Chromosome 7"/>
</dbReference>
<dbReference type="EMBL" id="VAHF01000007">
    <property type="protein sequence ID" value="TXG58733.1"/>
    <property type="molecule type" value="Genomic_DNA"/>
</dbReference>
<dbReference type="InterPro" id="IPR013210">
    <property type="entry name" value="LRR_N_plant-typ"/>
</dbReference>
<dbReference type="InterPro" id="IPR001611">
    <property type="entry name" value="Leu-rich_rpt"/>
</dbReference>
<comment type="similarity">
    <text evidence="2">Belongs to the RLP family.</text>
</comment>
<dbReference type="Pfam" id="PF08263">
    <property type="entry name" value="LRRNT_2"/>
    <property type="match status" value="1"/>
</dbReference>
<evidence type="ECO:0000256" key="2">
    <source>
        <dbReference type="ARBA" id="ARBA00009592"/>
    </source>
</evidence>
<feature type="transmembrane region" description="Helical" evidence="12">
    <location>
        <begin position="679"/>
        <end position="703"/>
    </location>
</feature>
<organism evidence="15 16">
    <name type="scientific">Acer yangbiense</name>
    <dbReference type="NCBI Taxonomy" id="1000413"/>
    <lineage>
        <taxon>Eukaryota</taxon>
        <taxon>Viridiplantae</taxon>
        <taxon>Streptophyta</taxon>
        <taxon>Embryophyta</taxon>
        <taxon>Tracheophyta</taxon>
        <taxon>Spermatophyta</taxon>
        <taxon>Magnoliopsida</taxon>
        <taxon>eudicotyledons</taxon>
        <taxon>Gunneridae</taxon>
        <taxon>Pentapetalae</taxon>
        <taxon>rosids</taxon>
        <taxon>malvids</taxon>
        <taxon>Sapindales</taxon>
        <taxon>Sapindaceae</taxon>
        <taxon>Hippocastanoideae</taxon>
        <taxon>Acereae</taxon>
        <taxon>Acer</taxon>
    </lineage>
</organism>
<dbReference type="InterPro" id="IPR003591">
    <property type="entry name" value="Leu-rich_rpt_typical-subtyp"/>
</dbReference>
<dbReference type="InterPro" id="IPR046956">
    <property type="entry name" value="RLP23-like"/>
</dbReference>
<dbReference type="PRINTS" id="PR00019">
    <property type="entry name" value="LEURICHRPT"/>
</dbReference>
<dbReference type="SUPFAM" id="SSF52058">
    <property type="entry name" value="L domain-like"/>
    <property type="match status" value="2"/>
</dbReference>
<dbReference type="PANTHER" id="PTHR48063">
    <property type="entry name" value="LRR RECEPTOR-LIKE KINASE"/>
    <property type="match status" value="1"/>
</dbReference>
<evidence type="ECO:0000259" key="14">
    <source>
        <dbReference type="Pfam" id="PF08263"/>
    </source>
</evidence>
<protein>
    <recommendedName>
        <fullName evidence="14">Leucine-rich repeat-containing N-terminal plant-type domain-containing protein</fullName>
    </recommendedName>
</protein>
<evidence type="ECO:0000256" key="9">
    <source>
        <dbReference type="ARBA" id="ARBA00023136"/>
    </source>
</evidence>
<dbReference type="Pfam" id="PF13855">
    <property type="entry name" value="LRR_8"/>
    <property type="match status" value="2"/>
</dbReference>
<keyword evidence="8 12" id="KW-1133">Transmembrane helix</keyword>
<evidence type="ECO:0000256" key="11">
    <source>
        <dbReference type="ARBA" id="ARBA00023180"/>
    </source>
</evidence>
<evidence type="ECO:0000313" key="15">
    <source>
        <dbReference type="EMBL" id="TXG58733.1"/>
    </source>
</evidence>
<evidence type="ECO:0000256" key="12">
    <source>
        <dbReference type="SAM" id="Phobius"/>
    </source>
</evidence>
<dbReference type="Pfam" id="PF00560">
    <property type="entry name" value="LRR_1"/>
    <property type="match status" value="6"/>
</dbReference>
<evidence type="ECO:0000256" key="13">
    <source>
        <dbReference type="SAM" id="SignalP"/>
    </source>
</evidence>
<keyword evidence="4" id="KW-0433">Leucine-rich repeat</keyword>
<dbReference type="OrthoDB" id="1740823at2759"/>
<feature type="domain" description="Leucine-rich repeat-containing N-terminal plant-type" evidence="14">
    <location>
        <begin position="28"/>
        <end position="57"/>
    </location>
</feature>
<dbReference type="Gene3D" id="3.80.10.10">
    <property type="entry name" value="Ribonuclease Inhibitor"/>
    <property type="match status" value="4"/>
</dbReference>
<keyword evidence="3" id="KW-1003">Cell membrane</keyword>
<keyword evidence="7" id="KW-0677">Repeat</keyword>
<keyword evidence="6 13" id="KW-0732">Signal</keyword>
<comment type="caution">
    <text evidence="15">The sequence shown here is derived from an EMBL/GenBank/DDBJ whole genome shotgun (WGS) entry which is preliminary data.</text>
</comment>
<keyword evidence="9 12" id="KW-0472">Membrane</keyword>
<gene>
    <name evidence="15" type="ORF">EZV62_016562</name>
</gene>
<evidence type="ECO:0000256" key="1">
    <source>
        <dbReference type="ARBA" id="ARBA00004251"/>
    </source>
</evidence>
<evidence type="ECO:0000256" key="3">
    <source>
        <dbReference type="ARBA" id="ARBA00022475"/>
    </source>
</evidence>
<sequence>MHHLILLLLSCFASLTHQSCNPFDQESLLSFQLYIPSSLLNWPSSVDCCLWEGITCDASGNVTHLWLPSKGLTGTFSPSIGNLTHLSHLNLSHNHLFSPLPITSFSTLIQLQILDLSYNSLTGEFPSTLLSNHIKFVNLSSNLFNGLIPSSYFQQAGNLMSFSVSNNSFTGPFPSSAWTYSFCSVRLLDFSYNDFSGQIPHGLGNCSKLQTFRAGFNNLSGPLPDDLYTATSLEELSLAVNYLSGSISNGIVQLKSLTTLKLYSNQLTGLIPKDIGKLTKLRHLLLHINNLSGSLPPSMQNCTNLTTLNLRVNFLQGDISTFNFSMLLQLHTLDLGNNNFTGNLPSTLYSCKFLTAVRLTSNQLEGQVSPEIVALESLSFLSLSTNRLTNISSAIRSLMGLKNLSTLILSKNFMDEAIPDDDHITISDGFQNLRLLGFGGCQLNGKVPAWIAKLRKLQVLDLSLNKISGSIPGWLWTLPRLSYMDLSYNFISGGLPKELSGLQALVSEEVRNEEERSYLELPISVMSVNASDRQYKRLLNLAPTINVSNNRLSGGIPVEIGQLKFLHVLDLSHNNLSGNIPDEMSLLTNLERLDLSGNHLFGEIPSSLKGLHFLSWFTIAHNNLQGPIPSGGQFDTFPNSSFEGNPGLCGAIVQRSCLNHPPTTTGLAMPISESSNKELGYGVIAGAVFGLIIGITSGALYPLRKLKFLQHSRFNRCRSRYNRHR</sequence>
<evidence type="ECO:0000256" key="8">
    <source>
        <dbReference type="ARBA" id="ARBA00022989"/>
    </source>
</evidence>
<keyword evidence="5 12" id="KW-0812">Transmembrane</keyword>
<dbReference type="AlphaFoldDB" id="A0A5C7HNT9"/>
<reference evidence="16" key="1">
    <citation type="journal article" date="2019" name="Gigascience">
        <title>De novo genome assembly of the endangered Acer yangbiense, a plant species with extremely small populations endemic to Yunnan Province, China.</title>
        <authorList>
            <person name="Yang J."/>
            <person name="Wariss H.M."/>
            <person name="Tao L."/>
            <person name="Zhang R."/>
            <person name="Yun Q."/>
            <person name="Hollingsworth P."/>
            <person name="Dao Z."/>
            <person name="Luo G."/>
            <person name="Guo H."/>
            <person name="Ma Y."/>
            <person name="Sun W."/>
        </authorList>
    </citation>
    <scope>NUCLEOTIDE SEQUENCE [LARGE SCALE GENOMIC DNA]</scope>
    <source>
        <strain evidence="16">cv. Malutang</strain>
    </source>
</reference>
<feature type="signal peptide" evidence="13">
    <location>
        <begin position="1"/>
        <end position="18"/>
    </location>
</feature>
<dbReference type="SMART" id="SM00369">
    <property type="entry name" value="LRR_TYP"/>
    <property type="match status" value="9"/>
</dbReference>
<dbReference type="FunFam" id="3.80.10.10:FF:000129">
    <property type="entry name" value="Leucine-rich repeat receptor-like kinase"/>
    <property type="match status" value="1"/>
</dbReference>
<keyword evidence="16" id="KW-1185">Reference proteome</keyword>
<evidence type="ECO:0000256" key="10">
    <source>
        <dbReference type="ARBA" id="ARBA00023170"/>
    </source>
</evidence>
<evidence type="ECO:0000256" key="4">
    <source>
        <dbReference type="ARBA" id="ARBA00022614"/>
    </source>
</evidence>
<keyword evidence="10" id="KW-0675">Receptor</keyword>
<comment type="subcellular location">
    <subcellularLocation>
        <location evidence="1">Cell membrane</location>
        <topology evidence="1">Single-pass type I membrane protein</topology>
    </subcellularLocation>
</comment>
<dbReference type="PANTHER" id="PTHR48063:SF46">
    <property type="entry name" value="LEUCINE-RICH REPEAT-CONTAINING N-TERMINAL PLANT-TYPE DOMAIN-CONTAINING PROTEIN"/>
    <property type="match status" value="1"/>
</dbReference>
<accession>A0A5C7HNT9</accession>
<feature type="chain" id="PRO_5023010061" description="Leucine-rich repeat-containing N-terminal plant-type domain-containing protein" evidence="13">
    <location>
        <begin position="19"/>
        <end position="725"/>
    </location>
</feature>
<dbReference type="FunFam" id="3.80.10.10:FF:000213">
    <property type="entry name" value="Tyrosine-sulfated glycopeptide receptor 1"/>
    <property type="match status" value="1"/>
</dbReference>